<dbReference type="SUPFAM" id="SSF48452">
    <property type="entry name" value="TPR-like"/>
    <property type="match status" value="1"/>
</dbReference>
<dbReference type="Gene3D" id="1.25.40.10">
    <property type="entry name" value="Tetratricopeptide repeat domain"/>
    <property type="match status" value="1"/>
</dbReference>
<dbReference type="EMBL" id="SJPN01000006">
    <property type="protein sequence ID" value="TWT98259.1"/>
    <property type="molecule type" value="Genomic_DNA"/>
</dbReference>
<dbReference type="InterPro" id="IPR019734">
    <property type="entry name" value="TPR_rpt"/>
</dbReference>
<dbReference type="SMART" id="SM00028">
    <property type="entry name" value="TPR"/>
    <property type="match status" value="4"/>
</dbReference>
<protein>
    <submittedName>
        <fullName evidence="5">Photosystem I assembly protein Ycf3</fullName>
    </submittedName>
</protein>
<dbReference type="PROSITE" id="PS50005">
    <property type="entry name" value="TPR"/>
    <property type="match status" value="3"/>
</dbReference>
<dbReference type="PANTHER" id="PTHR44186">
    <property type="match status" value="1"/>
</dbReference>
<comment type="caution">
    <text evidence="5">The sequence shown here is derived from an EMBL/GenBank/DDBJ whole genome shotgun (WGS) entry which is preliminary data.</text>
</comment>
<dbReference type="Proteomes" id="UP000320176">
    <property type="component" value="Unassembled WGS sequence"/>
</dbReference>
<feature type="repeat" description="TPR" evidence="3">
    <location>
        <begin position="129"/>
        <end position="162"/>
    </location>
</feature>
<dbReference type="PANTHER" id="PTHR44186:SF1">
    <property type="entry name" value="BARDET-BIEDL SYNDROME 4 PROTEIN"/>
    <property type="match status" value="1"/>
</dbReference>
<keyword evidence="6" id="KW-1185">Reference proteome</keyword>
<feature type="repeat" description="TPR" evidence="3">
    <location>
        <begin position="197"/>
        <end position="230"/>
    </location>
</feature>
<proteinExistence type="predicted"/>
<evidence type="ECO:0000256" key="2">
    <source>
        <dbReference type="ARBA" id="ARBA00022803"/>
    </source>
</evidence>
<organism evidence="5 6">
    <name type="scientific">Stieleria varia</name>
    <dbReference type="NCBI Taxonomy" id="2528005"/>
    <lineage>
        <taxon>Bacteria</taxon>
        <taxon>Pseudomonadati</taxon>
        <taxon>Planctomycetota</taxon>
        <taxon>Planctomycetia</taxon>
        <taxon>Pirellulales</taxon>
        <taxon>Pirellulaceae</taxon>
        <taxon>Stieleria</taxon>
    </lineage>
</organism>
<dbReference type="AlphaFoldDB" id="A0A5C6AF77"/>
<feature type="repeat" description="TPR" evidence="3">
    <location>
        <begin position="163"/>
        <end position="196"/>
    </location>
</feature>
<feature type="region of interest" description="Disordered" evidence="4">
    <location>
        <begin position="393"/>
        <end position="489"/>
    </location>
</feature>
<keyword evidence="2 3" id="KW-0802">TPR repeat</keyword>
<gene>
    <name evidence="5" type="ORF">Pla52n_47690</name>
</gene>
<dbReference type="RefSeq" id="WP_197454861.1">
    <property type="nucleotide sequence ID" value="NZ_CP151726.1"/>
</dbReference>
<dbReference type="InterPro" id="IPR011990">
    <property type="entry name" value="TPR-like_helical_dom_sf"/>
</dbReference>
<sequence length="489" mass="50865">MSLLHQRSSVARKQTTQRKTLALRKALAASILGASLVSMTGCSMSRPSLASLNPFSRKDTASQPLGSETKSAPVAFASTVVNGTKSAATKSRDTVVGWFKSDDELAGKTTQVESQPDPLRLDNKVEVSPEVFIANGRLWESTGNLEKAMTSYAQALEKDPDNADALSMVGRLHFRQGNHEQAVDFFSRAVKRKPDEAALQHDLGVAMSRMGNMDGASSHLTRALELEPGTSRYANSLASVRFDAGDAAGALDVLSKNNKPAVAHYNMAFLHYRKGQTVQASEQLNLAMKYEPQAAGDLSTRRAVDRSKQLLAQLQSPAGPAVGGPGTAIVQSVNGTPGVAPVGTAPSGAATTQMAANGQATTTPSTGVPATGVPGNATTPVYQMASTKMQPGYATLPTGTAPQVTGASSTPGTQPTYQSATYRMPSSTPPVGATTNTPSATLPAGTATPPATQTQQPTPTQTAPTQAAPTTSGPMTLPPGFNFPFPEEN</sequence>
<evidence type="ECO:0000256" key="3">
    <source>
        <dbReference type="PROSITE-ProRule" id="PRU00339"/>
    </source>
</evidence>
<dbReference type="Pfam" id="PF13432">
    <property type="entry name" value="TPR_16"/>
    <property type="match status" value="2"/>
</dbReference>
<feature type="compositionally biased region" description="Polar residues" evidence="4">
    <location>
        <begin position="397"/>
        <end position="426"/>
    </location>
</feature>
<evidence type="ECO:0000256" key="4">
    <source>
        <dbReference type="SAM" id="MobiDB-lite"/>
    </source>
</evidence>
<feature type="region of interest" description="Disordered" evidence="4">
    <location>
        <begin position="48"/>
        <end position="68"/>
    </location>
</feature>
<evidence type="ECO:0000256" key="1">
    <source>
        <dbReference type="ARBA" id="ARBA00022737"/>
    </source>
</evidence>
<evidence type="ECO:0000313" key="5">
    <source>
        <dbReference type="EMBL" id="TWT98259.1"/>
    </source>
</evidence>
<accession>A0A5C6AF77</accession>
<reference evidence="5 6" key="1">
    <citation type="submission" date="2019-02" db="EMBL/GenBank/DDBJ databases">
        <title>Deep-cultivation of Planctomycetes and their phenomic and genomic characterization uncovers novel biology.</title>
        <authorList>
            <person name="Wiegand S."/>
            <person name="Jogler M."/>
            <person name="Boedeker C."/>
            <person name="Pinto D."/>
            <person name="Vollmers J."/>
            <person name="Rivas-Marin E."/>
            <person name="Kohn T."/>
            <person name="Peeters S.H."/>
            <person name="Heuer A."/>
            <person name="Rast P."/>
            <person name="Oberbeckmann S."/>
            <person name="Bunk B."/>
            <person name="Jeske O."/>
            <person name="Meyerdierks A."/>
            <person name="Storesund J.E."/>
            <person name="Kallscheuer N."/>
            <person name="Luecker S."/>
            <person name="Lage O.M."/>
            <person name="Pohl T."/>
            <person name="Merkel B.J."/>
            <person name="Hornburger P."/>
            <person name="Mueller R.-W."/>
            <person name="Bruemmer F."/>
            <person name="Labrenz M."/>
            <person name="Spormann A.M."/>
            <person name="Op Den Camp H."/>
            <person name="Overmann J."/>
            <person name="Amann R."/>
            <person name="Jetten M.S.M."/>
            <person name="Mascher T."/>
            <person name="Medema M.H."/>
            <person name="Devos D.P."/>
            <person name="Kaster A.-K."/>
            <person name="Ovreas L."/>
            <person name="Rohde M."/>
            <person name="Galperin M.Y."/>
            <person name="Jogler C."/>
        </authorList>
    </citation>
    <scope>NUCLEOTIDE SEQUENCE [LARGE SCALE GENOMIC DNA]</scope>
    <source>
        <strain evidence="5 6">Pla52n</strain>
    </source>
</reference>
<name>A0A5C6AF77_9BACT</name>
<feature type="compositionally biased region" description="Low complexity" evidence="4">
    <location>
        <begin position="437"/>
        <end position="489"/>
    </location>
</feature>
<evidence type="ECO:0000313" key="6">
    <source>
        <dbReference type="Proteomes" id="UP000320176"/>
    </source>
</evidence>
<dbReference type="PROSITE" id="PS50293">
    <property type="entry name" value="TPR_REGION"/>
    <property type="match status" value="1"/>
</dbReference>
<keyword evidence="1" id="KW-0677">Repeat</keyword>